<dbReference type="AlphaFoldDB" id="A0A0A1DNK4"/>
<evidence type="ECO:0000313" key="1">
    <source>
        <dbReference type="EMBL" id="AIY18934.1"/>
    </source>
</evidence>
<keyword evidence="2" id="KW-1185">Reference proteome</keyword>
<reference evidence="1 2" key="1">
    <citation type="journal article" date="2015" name="Genome Announc.">
        <title>Complete Genome Sequence of Steroid-Transforming Nocardioides simplex VKM Ac-2033D.</title>
        <authorList>
            <person name="Shtratnikova V.Y."/>
            <person name="Schelkunov M.I."/>
            <person name="Pekov Y.A."/>
            <person name="Fokina V.V."/>
            <person name="Logacheva M.D."/>
            <person name="Sokolov S.L."/>
            <person name="Bragin E.Y."/>
            <person name="Ashapkin V.V."/>
            <person name="Donova M.V."/>
        </authorList>
    </citation>
    <scope>NUCLEOTIDE SEQUENCE [LARGE SCALE GENOMIC DNA]</scope>
    <source>
        <strain evidence="1 2">VKM Ac-2033D</strain>
    </source>
</reference>
<dbReference type="Proteomes" id="UP000030300">
    <property type="component" value="Chromosome"/>
</dbReference>
<dbReference type="HOGENOM" id="CLU_2047250_0_0_11"/>
<sequence>MAVLARDELSAAGTTLADDAIEPDEVVDLFAKMYDPTAYDSAPTAYPVLIRSSDEASLPPGTVAWMVHVAGVEQDISGPVPESGDPPPEVRARTDMFTFFTPVTGEHLVTVYIGPEARGS</sequence>
<proteinExistence type="predicted"/>
<dbReference type="EMBL" id="CP009896">
    <property type="protein sequence ID" value="AIY18934.1"/>
    <property type="molecule type" value="Genomic_DNA"/>
</dbReference>
<gene>
    <name evidence="1" type="ORF">KR76_23045</name>
</gene>
<name>A0A0A1DNK4_NOCSI</name>
<accession>A0A0A1DNK4</accession>
<organism evidence="1 2">
    <name type="scientific">Nocardioides simplex</name>
    <name type="common">Arthrobacter simplex</name>
    <dbReference type="NCBI Taxonomy" id="2045"/>
    <lineage>
        <taxon>Bacteria</taxon>
        <taxon>Bacillati</taxon>
        <taxon>Actinomycetota</taxon>
        <taxon>Actinomycetes</taxon>
        <taxon>Propionibacteriales</taxon>
        <taxon>Nocardioidaceae</taxon>
        <taxon>Pimelobacter</taxon>
    </lineage>
</organism>
<dbReference type="KEGG" id="psim:KR76_23045"/>
<protein>
    <submittedName>
        <fullName evidence="1">Uncharacterized protein</fullName>
    </submittedName>
</protein>
<evidence type="ECO:0000313" key="2">
    <source>
        <dbReference type="Proteomes" id="UP000030300"/>
    </source>
</evidence>